<dbReference type="Proteomes" id="UP001221757">
    <property type="component" value="Unassembled WGS sequence"/>
</dbReference>
<evidence type="ECO:0000313" key="2">
    <source>
        <dbReference type="Proteomes" id="UP001221757"/>
    </source>
</evidence>
<comment type="caution">
    <text evidence="1">The sequence shown here is derived from an EMBL/GenBank/DDBJ whole genome shotgun (WGS) entry which is preliminary data.</text>
</comment>
<sequence length="60" mass="6993">PRRRRILHNGEASLLTPLRNSLEDTCIRHPAHRRLLVLPVDDDRPRARRGSTAFSRRKSV</sequence>
<organism evidence="1 2">
    <name type="scientific">Mycena rosella</name>
    <name type="common">Pink bonnet</name>
    <name type="synonym">Agaricus rosellus</name>
    <dbReference type="NCBI Taxonomy" id="1033263"/>
    <lineage>
        <taxon>Eukaryota</taxon>
        <taxon>Fungi</taxon>
        <taxon>Dikarya</taxon>
        <taxon>Basidiomycota</taxon>
        <taxon>Agaricomycotina</taxon>
        <taxon>Agaricomycetes</taxon>
        <taxon>Agaricomycetidae</taxon>
        <taxon>Agaricales</taxon>
        <taxon>Marasmiineae</taxon>
        <taxon>Mycenaceae</taxon>
        <taxon>Mycena</taxon>
    </lineage>
</organism>
<protein>
    <submittedName>
        <fullName evidence="1">Uncharacterized protein</fullName>
    </submittedName>
</protein>
<dbReference type="AlphaFoldDB" id="A0AAD7BQH3"/>
<dbReference type="EMBL" id="JARKIE010000569">
    <property type="protein sequence ID" value="KAJ7627506.1"/>
    <property type="molecule type" value="Genomic_DNA"/>
</dbReference>
<name>A0AAD7BQH3_MYCRO</name>
<accession>A0AAD7BQH3</accession>
<keyword evidence="2" id="KW-1185">Reference proteome</keyword>
<feature type="non-terminal residue" evidence="1">
    <location>
        <position position="1"/>
    </location>
</feature>
<proteinExistence type="predicted"/>
<reference evidence="1" key="1">
    <citation type="submission" date="2023-03" db="EMBL/GenBank/DDBJ databases">
        <title>Massive genome expansion in bonnet fungi (Mycena s.s.) driven by repeated elements and novel gene families across ecological guilds.</title>
        <authorList>
            <consortium name="Lawrence Berkeley National Laboratory"/>
            <person name="Harder C.B."/>
            <person name="Miyauchi S."/>
            <person name="Viragh M."/>
            <person name="Kuo A."/>
            <person name="Thoen E."/>
            <person name="Andreopoulos B."/>
            <person name="Lu D."/>
            <person name="Skrede I."/>
            <person name="Drula E."/>
            <person name="Henrissat B."/>
            <person name="Morin E."/>
            <person name="Kohler A."/>
            <person name="Barry K."/>
            <person name="LaButti K."/>
            <person name="Morin E."/>
            <person name="Salamov A."/>
            <person name="Lipzen A."/>
            <person name="Mereny Z."/>
            <person name="Hegedus B."/>
            <person name="Baldrian P."/>
            <person name="Stursova M."/>
            <person name="Weitz H."/>
            <person name="Taylor A."/>
            <person name="Grigoriev I.V."/>
            <person name="Nagy L.G."/>
            <person name="Martin F."/>
            <person name="Kauserud H."/>
        </authorList>
    </citation>
    <scope>NUCLEOTIDE SEQUENCE</scope>
    <source>
        <strain evidence="1">CBHHK067</strain>
    </source>
</reference>
<evidence type="ECO:0000313" key="1">
    <source>
        <dbReference type="EMBL" id="KAJ7627506.1"/>
    </source>
</evidence>
<gene>
    <name evidence="1" type="ORF">B0H17DRAFT_1110458</name>
</gene>
<feature type="non-terminal residue" evidence="1">
    <location>
        <position position="60"/>
    </location>
</feature>